<accession>A0A2M8F8P4</accession>
<dbReference type="SUPFAM" id="SSF55486">
    <property type="entry name" value="Metalloproteases ('zincins'), catalytic domain"/>
    <property type="match status" value="1"/>
</dbReference>
<dbReference type="PANTHER" id="PTHR46986:SF1">
    <property type="entry name" value="ENDORIBONUCLEASE YBEY, CHLOROPLASTIC"/>
    <property type="match status" value="1"/>
</dbReference>
<dbReference type="Gene3D" id="3.40.390.30">
    <property type="entry name" value="Metalloproteases ('zincins'), catalytic domain"/>
    <property type="match status" value="1"/>
</dbReference>
<protein>
    <recommendedName>
        <fullName evidence="7">Endoribonuclease YbeY</fullName>
        <ecNumber evidence="7">3.1.-.-</ecNumber>
    </recommendedName>
</protein>
<evidence type="ECO:0000256" key="7">
    <source>
        <dbReference type="HAMAP-Rule" id="MF_00009"/>
    </source>
</evidence>
<keyword evidence="6 7" id="KW-0862">Zinc</keyword>
<comment type="function">
    <text evidence="7">Single strand-specific metallo-endoribonuclease involved in late-stage 70S ribosome quality control and in maturation of the 3' terminus of the 16S rRNA.</text>
</comment>
<dbReference type="GO" id="GO:0008270">
    <property type="term" value="F:zinc ion binding"/>
    <property type="evidence" value="ECO:0007669"/>
    <property type="project" value="UniProtKB-UniRule"/>
</dbReference>
<gene>
    <name evidence="7 8" type="primary">ybeY</name>
    <name evidence="8" type="ORF">CO030_04570</name>
</gene>
<keyword evidence="5 7" id="KW-0378">Hydrolase</keyword>
<comment type="subcellular location">
    <subcellularLocation>
        <location evidence="7">Cytoplasm</location>
    </subcellularLocation>
</comment>
<dbReference type="EC" id="3.1.-.-" evidence="7"/>
<dbReference type="InterPro" id="IPR023091">
    <property type="entry name" value="MetalPrtase_cat_dom_sf_prd"/>
</dbReference>
<dbReference type="GO" id="GO:0004222">
    <property type="term" value="F:metalloendopeptidase activity"/>
    <property type="evidence" value="ECO:0007669"/>
    <property type="project" value="InterPro"/>
</dbReference>
<proteinExistence type="inferred from homology"/>
<dbReference type="Proteomes" id="UP000231456">
    <property type="component" value="Unassembled WGS sequence"/>
</dbReference>
<evidence type="ECO:0000256" key="5">
    <source>
        <dbReference type="ARBA" id="ARBA00022801"/>
    </source>
</evidence>
<evidence type="ECO:0000256" key="4">
    <source>
        <dbReference type="ARBA" id="ARBA00022759"/>
    </source>
</evidence>
<name>A0A2M8F8P4_9BACT</name>
<feature type="binding site" evidence="7">
    <location>
        <position position="115"/>
    </location>
    <ligand>
        <name>Zn(2+)</name>
        <dbReference type="ChEBI" id="CHEBI:29105"/>
        <note>catalytic</note>
    </ligand>
</feature>
<dbReference type="InterPro" id="IPR002036">
    <property type="entry name" value="YbeY"/>
</dbReference>
<feature type="binding site" evidence="7">
    <location>
        <position position="121"/>
    </location>
    <ligand>
        <name>Zn(2+)</name>
        <dbReference type="ChEBI" id="CHEBI:29105"/>
        <note>catalytic</note>
    </ligand>
</feature>
<dbReference type="GO" id="GO:0004521">
    <property type="term" value="F:RNA endonuclease activity"/>
    <property type="evidence" value="ECO:0007669"/>
    <property type="project" value="UniProtKB-UniRule"/>
</dbReference>
<dbReference type="PANTHER" id="PTHR46986">
    <property type="entry name" value="ENDORIBONUCLEASE YBEY, CHLOROPLASTIC"/>
    <property type="match status" value="1"/>
</dbReference>
<keyword evidence="4 7" id="KW-0255">Endonuclease</keyword>
<evidence type="ECO:0000256" key="1">
    <source>
        <dbReference type="ARBA" id="ARBA00010875"/>
    </source>
</evidence>
<dbReference type="GO" id="GO:0006364">
    <property type="term" value="P:rRNA processing"/>
    <property type="evidence" value="ECO:0007669"/>
    <property type="project" value="UniProtKB-UniRule"/>
</dbReference>
<dbReference type="AlphaFoldDB" id="A0A2M8F8P4"/>
<comment type="caution">
    <text evidence="8">The sequence shown here is derived from an EMBL/GenBank/DDBJ whole genome shotgun (WGS) entry which is preliminary data.</text>
</comment>
<evidence type="ECO:0000313" key="8">
    <source>
        <dbReference type="EMBL" id="PJC52115.1"/>
    </source>
</evidence>
<reference evidence="9" key="1">
    <citation type="submission" date="2017-09" db="EMBL/GenBank/DDBJ databases">
        <title>Depth-based differentiation of microbial function through sediment-hosted aquifers and enrichment of novel symbionts in the deep terrestrial subsurface.</title>
        <authorList>
            <person name="Probst A.J."/>
            <person name="Ladd B."/>
            <person name="Jarett J.K."/>
            <person name="Geller-Mcgrath D.E."/>
            <person name="Sieber C.M.K."/>
            <person name="Emerson J.B."/>
            <person name="Anantharaman K."/>
            <person name="Thomas B.C."/>
            <person name="Malmstrom R."/>
            <person name="Stieglmeier M."/>
            <person name="Klingl A."/>
            <person name="Woyke T."/>
            <person name="Ryan C.M."/>
            <person name="Banfield J.F."/>
        </authorList>
    </citation>
    <scope>NUCLEOTIDE SEQUENCE [LARGE SCALE GENOMIC DNA]</scope>
</reference>
<evidence type="ECO:0000256" key="3">
    <source>
        <dbReference type="ARBA" id="ARBA00022723"/>
    </source>
</evidence>
<dbReference type="GO" id="GO:0005737">
    <property type="term" value="C:cytoplasm"/>
    <property type="evidence" value="ECO:0007669"/>
    <property type="project" value="UniProtKB-SubCell"/>
</dbReference>
<evidence type="ECO:0000256" key="2">
    <source>
        <dbReference type="ARBA" id="ARBA00022722"/>
    </source>
</evidence>
<keyword evidence="7" id="KW-0698">rRNA processing</keyword>
<organism evidence="8 9">
    <name type="scientific">Candidatus Magasanikbacteria bacterium CG_4_9_14_0_2_um_filter_42_11</name>
    <dbReference type="NCBI Taxonomy" id="1974643"/>
    <lineage>
        <taxon>Bacteria</taxon>
        <taxon>Candidatus Magasanikiibacteriota</taxon>
    </lineage>
</organism>
<dbReference type="Pfam" id="PF02130">
    <property type="entry name" value="YbeY"/>
    <property type="match status" value="1"/>
</dbReference>
<keyword evidence="3 7" id="KW-0479">Metal-binding</keyword>
<evidence type="ECO:0000256" key="6">
    <source>
        <dbReference type="ARBA" id="ARBA00022833"/>
    </source>
</evidence>
<sequence>MPSNLYQTVKHIGISKQKISAVVQHTLVYLGKKKNEVSVHCVGKQKIQTLNRVFRGIDRPTDVLSFPAEALFGTEDVTDSGDLFLCPAYIAKQAKRFETSYKEEFFRMLIHGVLHLEGYDHEKKTDAKKMFAVQERLLTTALKKI</sequence>
<feature type="binding site" evidence="7">
    <location>
        <position position="111"/>
    </location>
    <ligand>
        <name>Zn(2+)</name>
        <dbReference type="ChEBI" id="CHEBI:29105"/>
        <note>catalytic</note>
    </ligand>
</feature>
<dbReference type="HAMAP" id="MF_00009">
    <property type="entry name" value="Endoribonucl_YbeY"/>
    <property type="match status" value="1"/>
</dbReference>
<keyword evidence="7" id="KW-0690">Ribosome biogenesis</keyword>
<dbReference type="EMBL" id="PFRH01000141">
    <property type="protein sequence ID" value="PJC52115.1"/>
    <property type="molecule type" value="Genomic_DNA"/>
</dbReference>
<keyword evidence="7" id="KW-0963">Cytoplasm</keyword>
<dbReference type="NCBIfam" id="TIGR00043">
    <property type="entry name" value="rRNA maturation RNase YbeY"/>
    <property type="match status" value="1"/>
</dbReference>
<comment type="cofactor">
    <cofactor evidence="7">
        <name>Zn(2+)</name>
        <dbReference type="ChEBI" id="CHEBI:29105"/>
    </cofactor>
    <text evidence="7">Binds 1 zinc ion.</text>
</comment>
<evidence type="ECO:0000313" key="9">
    <source>
        <dbReference type="Proteomes" id="UP000231456"/>
    </source>
</evidence>
<comment type="similarity">
    <text evidence="1 7">Belongs to the endoribonuclease YbeY family.</text>
</comment>
<keyword evidence="2 7" id="KW-0540">Nuclease</keyword>